<sequence length="104" mass="11662">MIPLNAVNDCLPPPTSSRSDMQCPFQQSYTTLSWLSRFCRSDEPFSLALCQHPTIRHTTHLEGSKVRLPALPTEMSPGLGLRGVTGMLEESVKGDHTWFQQSQF</sequence>
<reference evidence="1 2" key="1">
    <citation type="journal article" date="2016" name="PLoS Pathog.">
        <title>Biosynthesis of antibiotic leucinostatins in bio-control fungus Purpureocillium lilacinum and their inhibition on phytophthora revealed by genome mining.</title>
        <authorList>
            <person name="Wang G."/>
            <person name="Liu Z."/>
            <person name="Lin R."/>
            <person name="Li E."/>
            <person name="Mao Z."/>
            <person name="Ling J."/>
            <person name="Yang Y."/>
            <person name="Yin W.B."/>
            <person name="Xie B."/>
        </authorList>
    </citation>
    <scope>NUCLEOTIDE SEQUENCE [LARGE SCALE GENOMIC DNA]</scope>
    <source>
        <strain evidence="1">170</strain>
    </source>
</reference>
<comment type="caution">
    <text evidence="1">The sequence shown here is derived from an EMBL/GenBank/DDBJ whole genome shotgun (WGS) entry which is preliminary data.</text>
</comment>
<protein>
    <submittedName>
        <fullName evidence="1">Uncharacterized protein</fullName>
    </submittedName>
</protein>
<dbReference type="EMBL" id="LSBJ02000001">
    <property type="protein sequence ID" value="OAQ72296.1"/>
    <property type="molecule type" value="Genomic_DNA"/>
</dbReference>
<dbReference type="GeneID" id="28856847"/>
<evidence type="ECO:0000313" key="1">
    <source>
        <dbReference type="EMBL" id="OAQ72296.1"/>
    </source>
</evidence>
<accession>A0A179G363</accession>
<dbReference type="RefSeq" id="XP_018148379.1">
    <property type="nucleotide sequence ID" value="XM_018292853.1"/>
</dbReference>
<name>A0A179G363_METCM</name>
<dbReference type="AlphaFoldDB" id="A0A179G363"/>
<gene>
    <name evidence="1" type="ORF">VFPPC_15100</name>
</gene>
<keyword evidence="2" id="KW-1185">Reference proteome</keyword>
<evidence type="ECO:0000313" key="2">
    <source>
        <dbReference type="Proteomes" id="UP000078397"/>
    </source>
</evidence>
<dbReference type="KEGG" id="pchm:VFPPC_15100"/>
<dbReference type="Proteomes" id="UP000078397">
    <property type="component" value="Unassembled WGS sequence"/>
</dbReference>
<proteinExistence type="predicted"/>
<organism evidence="1 2">
    <name type="scientific">Pochonia chlamydosporia 170</name>
    <dbReference type="NCBI Taxonomy" id="1380566"/>
    <lineage>
        <taxon>Eukaryota</taxon>
        <taxon>Fungi</taxon>
        <taxon>Dikarya</taxon>
        <taxon>Ascomycota</taxon>
        <taxon>Pezizomycotina</taxon>
        <taxon>Sordariomycetes</taxon>
        <taxon>Hypocreomycetidae</taxon>
        <taxon>Hypocreales</taxon>
        <taxon>Clavicipitaceae</taxon>
        <taxon>Pochonia</taxon>
    </lineage>
</organism>